<reference evidence="1 2" key="1">
    <citation type="journal article" date="2016" name="Int. J. Syst. Evol. Microbiol.">
        <title>Tessaracoccus flavus sp. nov., isolated from the drainage system of a lindane-producing factory.</title>
        <authorList>
            <person name="Kumari R."/>
            <person name="Singh P."/>
            <person name="Schumann P."/>
            <person name="Lal R."/>
        </authorList>
    </citation>
    <scope>NUCLEOTIDE SEQUENCE [LARGE SCALE GENOMIC DNA]</scope>
    <source>
        <strain evidence="1 2">RP1T</strain>
    </source>
</reference>
<dbReference type="OrthoDB" id="4795870at2"/>
<dbReference type="STRING" id="1610493.RPIT_12075"/>
<accession>A0A1Q2CH52</accession>
<dbReference type="Pfam" id="PF13809">
    <property type="entry name" value="Tubulin_2"/>
    <property type="match status" value="1"/>
</dbReference>
<evidence type="ECO:0000313" key="2">
    <source>
        <dbReference type="Proteomes" id="UP000188324"/>
    </source>
</evidence>
<dbReference type="KEGG" id="tfl:RPIT_12075"/>
<proteinExistence type="predicted"/>
<dbReference type="AlphaFoldDB" id="A0A1Q2CH52"/>
<name>A0A1Q2CH52_9ACTN</name>
<protein>
    <submittedName>
        <fullName evidence="1">Uncharacterized protein</fullName>
    </submittedName>
</protein>
<sequence>MAFLRRFLVVGCGGSGAATLAHMMDELSSELGAHGVEKLPEGWQFVEVDVPVTPQGNASGIEGVQARGGSYIGLGVQAGLYPALDSAMATGPLLDRFAPWAVRDPAKYPVAISAGAGQVRAIGRMVTLNRYSYLQSNLSAAWQRLNSSAAHTDMSGVADAMGFEYQMGADPLVFIVSSMAGGAGASMALDVARLLGNLPGYPHGLVGMFMVAADVFNSLPRNERAGVRPNSLAMLGEIVAAQTKASVPTDTTDMRSAGVVADSGAASPFMRVFPVSAHVGATQAPFGDGTPKDVYRGLGRGLAALMRSPGALAQYEAFDLVNHSFLTPTVQAFGWDESPNLLDWGSFGYSALSMGRDRYAEYAAQRLARGAVDQALEGHLRDAGPGDDPGTVLKRLNARLWPRTAAALQLHDPEQHPSFGSWLSTYVWPQSATRALAADVAQGAVSNIPAADGQDPVQWLAEVRRHLSLGSDEAKRSVSRQVRSFLWTYQGELVSRVQEQVSTALATYGIPLALEHLNTLSSELGRMSQLASQASVSAPILGMPEKLNHLVGAIRGRVGDGAALGESLRDGLLASVQPHLYGELAAGLAEIWRDFREHVLDPIGKELTERLRMLRSAVDNARGGQTSLAVLATAEYGQWPAPGESKVSERFARAFNEILVTSSDEYLDQFSRDVSRALTEGPSREFDLWQAVLSGVWETADGTQPPGGLIRERSEWVPEYFDADPAGKPLVARPLNVEATLSPEEILERAREFVWRRGSSFQQFANESLADYVNNAPLADQAVRRSLIVTKFRQALSAAMPLAAPSPEVVAALYGEAVLFRYKISDIPFEHDPILPDALRKVVTTDATIDQPTTLGNLNASLKPPSSVKKIDIFGSYQNYLPICFSSVLDPIREQWAASTSSTQRMHFWDGRRARPLPAGLPMGDHERRAMVAGWFVGQIVGKVRFPDVQHHAQSESVEVFDNVTSKWLPFPSPMLTSFAQRRSVGDLLPSVLEAYLVAMLQAGAGGEPLSSLKPYHALRSLYDSYEVRTTQGWIAAELELAQVLRGEADFPGTSRVKDLATLDSLDERIEAIRDFLTRARGSVLKLRDFKVGNRTDAAAVPVIRDLVSDILWALGDLEERLGSAAAIPSETPGTAAGADMFQDVL</sequence>
<dbReference type="Proteomes" id="UP000188324">
    <property type="component" value="Chromosome"/>
</dbReference>
<gene>
    <name evidence="1" type="ORF">RPIT_12075</name>
</gene>
<dbReference type="RefSeq" id="WP_077343612.1">
    <property type="nucleotide sequence ID" value="NZ_CP019605.1"/>
</dbReference>
<evidence type="ECO:0000313" key="1">
    <source>
        <dbReference type="EMBL" id="AQP45448.1"/>
    </source>
</evidence>
<dbReference type="EMBL" id="CP019605">
    <property type="protein sequence ID" value="AQP45448.1"/>
    <property type="molecule type" value="Genomic_DNA"/>
</dbReference>
<dbReference type="InterPro" id="IPR025904">
    <property type="entry name" value="Tubulin-like"/>
</dbReference>
<keyword evidence="2" id="KW-1185">Reference proteome</keyword>
<organism evidence="1 2">
    <name type="scientific">Tessaracoccus flavus</name>
    <dbReference type="NCBI Taxonomy" id="1610493"/>
    <lineage>
        <taxon>Bacteria</taxon>
        <taxon>Bacillati</taxon>
        <taxon>Actinomycetota</taxon>
        <taxon>Actinomycetes</taxon>
        <taxon>Propionibacteriales</taxon>
        <taxon>Propionibacteriaceae</taxon>
        <taxon>Tessaracoccus</taxon>
    </lineage>
</organism>